<organism evidence="2 3">
    <name type="scientific">Crossiella cryophila</name>
    <dbReference type="NCBI Taxonomy" id="43355"/>
    <lineage>
        <taxon>Bacteria</taxon>
        <taxon>Bacillati</taxon>
        <taxon>Actinomycetota</taxon>
        <taxon>Actinomycetes</taxon>
        <taxon>Pseudonocardiales</taxon>
        <taxon>Pseudonocardiaceae</taxon>
        <taxon>Crossiella</taxon>
    </lineage>
</organism>
<reference evidence="2 3" key="1">
    <citation type="submission" date="2020-08" db="EMBL/GenBank/DDBJ databases">
        <title>Sequencing the genomes of 1000 actinobacteria strains.</title>
        <authorList>
            <person name="Klenk H.-P."/>
        </authorList>
    </citation>
    <scope>NUCLEOTIDE SEQUENCE [LARGE SCALE GENOMIC DNA]</scope>
    <source>
        <strain evidence="2 3">DSM 44230</strain>
    </source>
</reference>
<comment type="caution">
    <text evidence="2">The sequence shown here is derived from an EMBL/GenBank/DDBJ whole genome shotgun (WGS) entry which is preliminary data.</text>
</comment>
<evidence type="ECO:0000313" key="3">
    <source>
        <dbReference type="Proteomes" id="UP000533598"/>
    </source>
</evidence>
<dbReference type="SUPFAM" id="SSF53137">
    <property type="entry name" value="Translational machinery components"/>
    <property type="match status" value="1"/>
</dbReference>
<gene>
    <name evidence="2" type="ORF">HNR67_006837</name>
</gene>
<evidence type="ECO:0000313" key="2">
    <source>
        <dbReference type="EMBL" id="MBB4680719.1"/>
    </source>
</evidence>
<name>A0A7W7CJQ7_9PSEU</name>
<dbReference type="AlphaFoldDB" id="A0A7W7CJQ7"/>
<dbReference type="Proteomes" id="UP000533598">
    <property type="component" value="Unassembled WGS sequence"/>
</dbReference>
<evidence type="ECO:0000259" key="1">
    <source>
        <dbReference type="Pfam" id="PF18859"/>
    </source>
</evidence>
<dbReference type="InterPro" id="IPR040783">
    <property type="entry name" value="VLRF1"/>
</dbReference>
<dbReference type="Pfam" id="PF18859">
    <property type="entry name" value="acVLRF1"/>
    <property type="match status" value="1"/>
</dbReference>
<protein>
    <recommendedName>
        <fullName evidence="1">Actinobacteria/chloroflexi VLRF1 release factor domain-containing protein</fullName>
    </recommendedName>
</protein>
<sequence length="230" mass="25007">MRRPGPAMSRVRQVAGGGRAVEVEPERLQGFLERFGTRHQGVTESVLGPDQAVFTAADGARAELTIPFGGLPGEPITSPGLHLDPLLPHLLLPRRIALILVRLGGHSLGIAEGGKVLLSTTDRRQVHGRNKAGGWSQQRFARRREGQARVALQAAADDVFRVLVPQLSTVDAVMLGGDRAALAELRTDRRIAELMNRAEDRILDVPEPRRTILDDAAERARTVEVVVTEP</sequence>
<feature type="domain" description="Actinobacteria/chloroflexi VLRF1 release factor" evidence="1">
    <location>
        <begin position="94"/>
        <end position="225"/>
    </location>
</feature>
<dbReference type="InterPro" id="IPR042226">
    <property type="entry name" value="eFR1_2_sf"/>
</dbReference>
<accession>A0A7W7CJQ7</accession>
<proteinExistence type="predicted"/>
<dbReference type="Gene3D" id="3.30.420.60">
    <property type="entry name" value="eRF1 domain 2"/>
    <property type="match status" value="1"/>
</dbReference>
<dbReference type="NCBIfam" id="NF041024">
    <property type="entry name" value="acVLRF1_NCBI"/>
    <property type="match status" value="1"/>
</dbReference>
<keyword evidence="3" id="KW-1185">Reference proteome</keyword>
<dbReference type="EMBL" id="JACHMH010000001">
    <property type="protein sequence ID" value="MBB4680719.1"/>
    <property type="molecule type" value="Genomic_DNA"/>
</dbReference>